<dbReference type="InterPro" id="IPR015424">
    <property type="entry name" value="PyrdxlP-dep_Trfase"/>
</dbReference>
<dbReference type="InterPro" id="IPR015421">
    <property type="entry name" value="PyrdxlP-dep_Trfase_major"/>
</dbReference>
<dbReference type="SUPFAM" id="SSF53383">
    <property type="entry name" value="PLP-dependent transferases"/>
    <property type="match status" value="1"/>
</dbReference>
<dbReference type="PANTHER" id="PTHR43713:SF3">
    <property type="entry name" value="GLUTAMATE-1-SEMIALDEHYDE 2,1-AMINOMUTASE 1, CHLOROPLASTIC-RELATED"/>
    <property type="match status" value="1"/>
</dbReference>
<comment type="cofactor">
    <cofactor evidence="1">
        <name>pyridoxal 5'-phosphate</name>
        <dbReference type="ChEBI" id="CHEBI:597326"/>
    </cofactor>
</comment>
<keyword evidence="5" id="KW-1185">Reference proteome</keyword>
<dbReference type="Proteomes" id="UP000321083">
    <property type="component" value="Unassembled WGS sequence"/>
</dbReference>
<sequence>MKKNIHDLIPGGAHTYSKGDDQFPSNAPTAISHGKGAYVWGIDGHKYLDCPMGLTSVSLGHAYEPVVDRVIEEIKRGANFQRPSYLEYEMAEKFLSLVPQHDMIKFAKNGSTVTTAAVKLARAYTNRDLVAFPHDHPFYSYDDWFIGSTPCNKGVPDAIKKLSVTYKADDLLSLKELFDKFPGQIACVISEPEKDNYLPENYLSDSIELAHKNGALYIVDEMITGFKTDFPGSISKYKVKPDMATWGKGIANGFAFCAMTGTKEVMELGGIRNIGQEKVFLTSTTHGAETSGMAACIATIDVFQANNVISHNHNIGNKLHTSAQQVINKRGLGKFISVTNTDWWPVFNFKDLQENTSSGMKTLVMQEMIERGVLFTGTFVPCYSHTEADIDFFIQAFTETLNIYEKALEDGIDKLLVGPIIKAVFRKYL</sequence>
<evidence type="ECO:0000256" key="1">
    <source>
        <dbReference type="ARBA" id="ARBA00001933"/>
    </source>
</evidence>
<dbReference type="Pfam" id="PF00202">
    <property type="entry name" value="Aminotran_3"/>
    <property type="match status" value="2"/>
</dbReference>
<protein>
    <submittedName>
        <fullName evidence="4">Glutamate-1-semialdehyde 2,1-aminomutase</fullName>
    </submittedName>
</protein>
<comment type="similarity">
    <text evidence="3">Belongs to the class-III pyridoxal-phosphate-dependent aminotransferase family.</text>
</comment>
<dbReference type="GO" id="GO:0030170">
    <property type="term" value="F:pyridoxal phosphate binding"/>
    <property type="evidence" value="ECO:0007669"/>
    <property type="project" value="InterPro"/>
</dbReference>
<evidence type="ECO:0000313" key="5">
    <source>
        <dbReference type="Proteomes" id="UP000321083"/>
    </source>
</evidence>
<reference evidence="4 5" key="1">
    <citation type="submission" date="2019-08" db="EMBL/GenBank/DDBJ databases">
        <title>100 year-old enigma solved: identification of Planctomyces bekefii, the type genus and species of the phylum Planctomycetes.</title>
        <authorList>
            <person name="Svetlana D.N."/>
            <person name="Overmann J."/>
        </authorList>
    </citation>
    <scope>NUCLEOTIDE SEQUENCE [LARGE SCALE GENOMIC DNA]</scope>
    <source>
        <strain evidence="4">Phe10_nw2017</strain>
    </source>
</reference>
<accession>A0A5C6M795</accession>
<dbReference type="AlphaFoldDB" id="A0A5C6M795"/>
<proteinExistence type="inferred from homology"/>
<dbReference type="InterPro" id="IPR015422">
    <property type="entry name" value="PyrdxlP-dep_Trfase_small"/>
</dbReference>
<keyword evidence="2 3" id="KW-0663">Pyridoxal phosphate</keyword>
<reference evidence="4 5" key="2">
    <citation type="submission" date="2019-08" db="EMBL/GenBank/DDBJ databases">
        <authorList>
            <person name="Henke P."/>
        </authorList>
    </citation>
    <scope>NUCLEOTIDE SEQUENCE [LARGE SCALE GENOMIC DNA]</scope>
    <source>
        <strain evidence="4">Phe10_nw2017</strain>
    </source>
</reference>
<evidence type="ECO:0000313" key="4">
    <source>
        <dbReference type="EMBL" id="TWW09965.1"/>
    </source>
</evidence>
<dbReference type="Gene3D" id="3.40.640.10">
    <property type="entry name" value="Type I PLP-dependent aspartate aminotransferase-like (Major domain)"/>
    <property type="match status" value="1"/>
</dbReference>
<dbReference type="GO" id="GO:0008483">
    <property type="term" value="F:transaminase activity"/>
    <property type="evidence" value="ECO:0007669"/>
    <property type="project" value="InterPro"/>
</dbReference>
<dbReference type="Gene3D" id="3.90.1150.10">
    <property type="entry name" value="Aspartate Aminotransferase, domain 1"/>
    <property type="match status" value="1"/>
</dbReference>
<gene>
    <name evidence="4" type="primary">hemL</name>
    <name evidence="4" type="ORF">E3A20_09040</name>
</gene>
<dbReference type="PANTHER" id="PTHR43713">
    <property type="entry name" value="GLUTAMATE-1-SEMIALDEHYDE 2,1-AMINOMUTASE"/>
    <property type="match status" value="1"/>
</dbReference>
<dbReference type="NCBIfam" id="NF004856">
    <property type="entry name" value="PRK06209.1"/>
    <property type="match status" value="1"/>
</dbReference>
<comment type="caution">
    <text evidence="4">The sequence shown here is derived from an EMBL/GenBank/DDBJ whole genome shotgun (WGS) entry which is preliminary data.</text>
</comment>
<dbReference type="InterPro" id="IPR005814">
    <property type="entry name" value="Aminotrans_3"/>
</dbReference>
<evidence type="ECO:0000256" key="2">
    <source>
        <dbReference type="ARBA" id="ARBA00022898"/>
    </source>
</evidence>
<organism evidence="4 5">
    <name type="scientific">Planctomyces bekefii</name>
    <dbReference type="NCBI Taxonomy" id="1653850"/>
    <lineage>
        <taxon>Bacteria</taxon>
        <taxon>Pseudomonadati</taxon>
        <taxon>Planctomycetota</taxon>
        <taxon>Planctomycetia</taxon>
        <taxon>Planctomycetales</taxon>
        <taxon>Planctomycetaceae</taxon>
        <taxon>Planctomyces</taxon>
    </lineage>
</organism>
<evidence type="ECO:0000256" key="3">
    <source>
        <dbReference type="RuleBase" id="RU003560"/>
    </source>
</evidence>
<name>A0A5C6M795_9PLAN</name>
<dbReference type="EMBL" id="SRHE01000137">
    <property type="protein sequence ID" value="TWW09965.1"/>
    <property type="molecule type" value="Genomic_DNA"/>
</dbReference>